<evidence type="ECO:0000313" key="1">
    <source>
        <dbReference type="EMBL" id="VVP61571.1"/>
    </source>
</evidence>
<evidence type="ECO:0000313" key="2">
    <source>
        <dbReference type="Proteomes" id="UP000375525"/>
    </source>
</evidence>
<dbReference type="EMBL" id="CABVIH010000095">
    <property type="protein sequence ID" value="VVP61571.1"/>
    <property type="molecule type" value="Genomic_DNA"/>
</dbReference>
<organism evidence="1 2">
    <name type="scientific">Pseudomonas fluorescens</name>
    <dbReference type="NCBI Taxonomy" id="294"/>
    <lineage>
        <taxon>Bacteria</taxon>
        <taxon>Pseudomonadati</taxon>
        <taxon>Pseudomonadota</taxon>
        <taxon>Gammaproteobacteria</taxon>
        <taxon>Pseudomonadales</taxon>
        <taxon>Pseudomonadaceae</taxon>
        <taxon>Pseudomonas</taxon>
    </lineage>
</organism>
<dbReference type="Proteomes" id="UP000375525">
    <property type="component" value="Unassembled WGS sequence"/>
</dbReference>
<reference evidence="1 2" key="1">
    <citation type="submission" date="2019-09" db="EMBL/GenBank/DDBJ databases">
        <authorList>
            <person name="Chandra G."/>
            <person name="Truman W A."/>
        </authorList>
    </citation>
    <scope>NUCLEOTIDE SEQUENCE [LARGE SCALE GENOMIC DNA]</scope>
    <source>
        <strain evidence="1">PS880</strain>
    </source>
</reference>
<dbReference type="AlphaFoldDB" id="A0A5E7QHT3"/>
<sequence length="96" mass="10799">MELDLHPTIFIAVNLFSRGAGDPRRLADQRGTSQQRWTVKHVPGNGTEAVAVTLGEVLFSLHLASDGFLQHLRLLALVLHAEQQPQIIKRWARVFH</sequence>
<name>A0A5E7QHT3_PSEFL</name>
<protein>
    <submittedName>
        <fullName evidence="1">Uncharacterized protein</fullName>
    </submittedName>
</protein>
<accession>A0A5E7QHT3</accession>
<gene>
    <name evidence="1" type="ORF">PS880_06309</name>
</gene>
<proteinExistence type="predicted"/>